<feature type="compositionally biased region" description="Low complexity" evidence="4">
    <location>
        <begin position="68"/>
        <end position="81"/>
    </location>
</feature>
<sequence length="369" mass="40817">MKMTAAFIIQVHRYVYLRERYGSELNTTTVKVFHEGLKSWSCCNTVNKPVLEFDEFMKIPGCIRGPHSAEVAAPEPAPSTSSRKENVKLTRTEDGKESYSSLPAAAATAKMPVQAVPRPAAPPPPPAEEEDDLDAPVAPGTKCRHSGCNTLYVSDEENRKGDGLGTMCTYHPGKPIFHEGSKGYLCCKRRVLEFDEFLKIEGCKQGRHVFVPKSKGDLVCRPVILRSEIVADVHVKAAEELTTCRIDHYQTPNAVHVTVFAKQADQQRSSVVFEENQVHLDVVLPGAKRFKRSLDLFGPIVASTSTFKYYGTKIELNLKKLDGRSWTLLERTDRDLGNISLTFGVGGRTGTIGAKELVLDGENNIKRLA</sequence>
<feature type="domain" description="CHORD" evidence="6">
    <location>
        <begin position="1"/>
        <end position="67"/>
    </location>
</feature>
<dbReference type="PROSITE" id="PS51401">
    <property type="entry name" value="CHORD"/>
    <property type="match status" value="2"/>
</dbReference>
<feature type="domain" description="CHORD" evidence="6">
    <location>
        <begin position="143"/>
        <end position="208"/>
    </location>
</feature>
<dbReference type="InterPro" id="IPR007052">
    <property type="entry name" value="CS_dom"/>
</dbReference>
<keyword evidence="3" id="KW-0862">Zinc</keyword>
<name>A0A4Z0A4W1_9AGAM</name>
<accession>A0A4Z0A4W1</accession>
<gene>
    <name evidence="7" type="ORF">EWM64_g3294</name>
</gene>
<evidence type="ECO:0000256" key="2">
    <source>
        <dbReference type="ARBA" id="ARBA00022737"/>
    </source>
</evidence>
<dbReference type="Pfam" id="PF04968">
    <property type="entry name" value="CHORD"/>
    <property type="match status" value="2"/>
</dbReference>
<evidence type="ECO:0000313" key="7">
    <source>
        <dbReference type="EMBL" id="TFY80718.1"/>
    </source>
</evidence>
<protein>
    <recommendedName>
        <fullName evidence="9">CS domain-containing protein</fullName>
    </recommendedName>
</protein>
<keyword evidence="8" id="KW-1185">Reference proteome</keyword>
<feature type="region of interest" description="Disordered" evidence="4">
    <location>
        <begin position="68"/>
        <end position="139"/>
    </location>
</feature>
<evidence type="ECO:0008006" key="9">
    <source>
        <dbReference type="Google" id="ProtNLM"/>
    </source>
</evidence>
<dbReference type="OrthoDB" id="1898560at2759"/>
<evidence type="ECO:0000256" key="3">
    <source>
        <dbReference type="ARBA" id="ARBA00022833"/>
    </source>
</evidence>
<proteinExistence type="predicted"/>
<evidence type="ECO:0000259" key="6">
    <source>
        <dbReference type="PROSITE" id="PS51401"/>
    </source>
</evidence>
<dbReference type="AlphaFoldDB" id="A0A4Z0A4W1"/>
<dbReference type="PANTHER" id="PTHR46983:SF3">
    <property type="entry name" value="CHPADIPLOID STATE MAINTENANCE PROTEIN CHPA"/>
    <property type="match status" value="1"/>
</dbReference>
<dbReference type="GO" id="GO:0046872">
    <property type="term" value="F:metal ion binding"/>
    <property type="evidence" value="ECO:0007669"/>
    <property type="project" value="UniProtKB-KW"/>
</dbReference>
<organism evidence="7 8">
    <name type="scientific">Hericium alpestre</name>
    <dbReference type="NCBI Taxonomy" id="135208"/>
    <lineage>
        <taxon>Eukaryota</taxon>
        <taxon>Fungi</taxon>
        <taxon>Dikarya</taxon>
        <taxon>Basidiomycota</taxon>
        <taxon>Agaricomycotina</taxon>
        <taxon>Agaricomycetes</taxon>
        <taxon>Russulales</taxon>
        <taxon>Hericiaceae</taxon>
        <taxon>Hericium</taxon>
    </lineage>
</organism>
<keyword evidence="2" id="KW-0677">Repeat</keyword>
<evidence type="ECO:0000256" key="4">
    <source>
        <dbReference type="SAM" id="MobiDB-lite"/>
    </source>
</evidence>
<dbReference type="Proteomes" id="UP000298061">
    <property type="component" value="Unassembled WGS sequence"/>
</dbReference>
<dbReference type="InterPro" id="IPR008978">
    <property type="entry name" value="HSP20-like_chaperone"/>
</dbReference>
<evidence type="ECO:0000256" key="1">
    <source>
        <dbReference type="ARBA" id="ARBA00022723"/>
    </source>
</evidence>
<dbReference type="Gene3D" id="2.60.40.790">
    <property type="match status" value="1"/>
</dbReference>
<dbReference type="CDD" id="cd06466">
    <property type="entry name" value="p23_CS_SGT1_like"/>
    <property type="match status" value="1"/>
</dbReference>
<dbReference type="InterPro" id="IPR007051">
    <property type="entry name" value="CHORD_dom"/>
</dbReference>
<evidence type="ECO:0000313" key="8">
    <source>
        <dbReference type="Proteomes" id="UP000298061"/>
    </source>
</evidence>
<dbReference type="PROSITE" id="PS51203">
    <property type="entry name" value="CS"/>
    <property type="match status" value="1"/>
</dbReference>
<dbReference type="InterPro" id="IPR039790">
    <property type="entry name" value="CHRD1"/>
</dbReference>
<reference evidence="7 8" key="1">
    <citation type="submission" date="2019-02" db="EMBL/GenBank/DDBJ databases">
        <title>Genome sequencing of the rare red list fungi Hericium alpestre (H. flagellum).</title>
        <authorList>
            <person name="Buettner E."/>
            <person name="Kellner H."/>
        </authorList>
    </citation>
    <scope>NUCLEOTIDE SEQUENCE [LARGE SCALE GENOMIC DNA]</scope>
    <source>
        <strain evidence="7 8">DSM 108284</strain>
    </source>
</reference>
<keyword evidence="1" id="KW-0479">Metal-binding</keyword>
<dbReference type="STRING" id="135208.A0A4Z0A4W1"/>
<dbReference type="PANTHER" id="PTHR46983">
    <property type="entry name" value="CYSTEINE AND HISTIDINE-RICH DOMAIN-CONTAINING PROTEIN 1"/>
    <property type="match status" value="1"/>
</dbReference>
<dbReference type="SUPFAM" id="SSF49764">
    <property type="entry name" value="HSP20-like chaperones"/>
    <property type="match status" value="1"/>
</dbReference>
<dbReference type="Gene3D" id="4.10.1130.20">
    <property type="match status" value="2"/>
</dbReference>
<comment type="caution">
    <text evidence="7">The sequence shown here is derived from an EMBL/GenBank/DDBJ whole genome shotgun (WGS) entry which is preliminary data.</text>
</comment>
<feature type="domain" description="CS" evidence="5">
    <location>
        <begin position="241"/>
        <end position="330"/>
    </location>
</feature>
<feature type="compositionally biased region" description="Basic and acidic residues" evidence="4">
    <location>
        <begin position="82"/>
        <end position="97"/>
    </location>
</feature>
<evidence type="ECO:0000259" key="5">
    <source>
        <dbReference type="PROSITE" id="PS51203"/>
    </source>
</evidence>
<dbReference type="Pfam" id="PF04969">
    <property type="entry name" value="CS"/>
    <property type="match status" value="1"/>
</dbReference>
<dbReference type="EMBL" id="SFCI01000298">
    <property type="protein sequence ID" value="TFY80718.1"/>
    <property type="molecule type" value="Genomic_DNA"/>
</dbReference>